<reference evidence="2" key="1">
    <citation type="journal article" date="2018" name="BMC Genomics">
        <title>Genomic insights into host adaptation between the wheat stripe rust pathogen (Puccinia striiformis f. sp. tritici) and the barley stripe rust pathogen (Puccinia striiformis f. sp. hordei).</title>
        <authorList>
            <person name="Xia C."/>
            <person name="Wang M."/>
            <person name="Yin C."/>
            <person name="Cornejo O.E."/>
            <person name="Hulbert S.H."/>
            <person name="Chen X."/>
        </authorList>
    </citation>
    <scope>NUCLEOTIDE SEQUENCE [LARGE SCALE GENOMIC DNA]</scope>
    <source>
        <strain evidence="2">93-210</strain>
    </source>
</reference>
<protein>
    <submittedName>
        <fullName evidence="1">Uncharacterized protein</fullName>
    </submittedName>
</protein>
<reference evidence="1 2" key="3">
    <citation type="journal article" date="2022" name="Microbiol. Spectr.">
        <title>Folding features and dynamics of 3D genome architecture in plant fungal pathogens.</title>
        <authorList>
            <person name="Xia C."/>
        </authorList>
    </citation>
    <scope>NUCLEOTIDE SEQUENCE [LARGE SCALE GENOMIC DNA]</scope>
    <source>
        <strain evidence="1 2">93-210</strain>
    </source>
</reference>
<gene>
    <name evidence="1" type="ORF">MJO28_011632</name>
</gene>
<evidence type="ECO:0000313" key="1">
    <source>
        <dbReference type="EMBL" id="KAI7944104.1"/>
    </source>
</evidence>
<reference evidence="2" key="2">
    <citation type="journal article" date="2018" name="Mol. Plant Microbe Interact.">
        <title>Genome sequence resources for the wheat stripe rust pathogen (Puccinia striiformis f. sp. tritici) and the barley stripe rust pathogen (Puccinia striiformis f. sp. hordei).</title>
        <authorList>
            <person name="Xia C."/>
            <person name="Wang M."/>
            <person name="Yin C."/>
            <person name="Cornejo O.E."/>
            <person name="Hulbert S.H."/>
            <person name="Chen X."/>
        </authorList>
    </citation>
    <scope>NUCLEOTIDE SEQUENCE [LARGE SCALE GENOMIC DNA]</scope>
    <source>
        <strain evidence="2">93-210</strain>
    </source>
</reference>
<organism evidence="1 2">
    <name type="scientific">Puccinia striiformis f. sp. tritici</name>
    <dbReference type="NCBI Taxonomy" id="168172"/>
    <lineage>
        <taxon>Eukaryota</taxon>
        <taxon>Fungi</taxon>
        <taxon>Dikarya</taxon>
        <taxon>Basidiomycota</taxon>
        <taxon>Pucciniomycotina</taxon>
        <taxon>Pucciniomycetes</taxon>
        <taxon>Pucciniales</taxon>
        <taxon>Pucciniaceae</taxon>
        <taxon>Puccinia</taxon>
    </lineage>
</organism>
<dbReference type="Proteomes" id="UP001060170">
    <property type="component" value="Chromosome 11"/>
</dbReference>
<name>A0ACC0E4P4_9BASI</name>
<evidence type="ECO:0000313" key="2">
    <source>
        <dbReference type="Proteomes" id="UP001060170"/>
    </source>
</evidence>
<proteinExistence type="predicted"/>
<keyword evidence="2" id="KW-1185">Reference proteome</keyword>
<comment type="caution">
    <text evidence="1">The sequence shown here is derived from an EMBL/GenBank/DDBJ whole genome shotgun (WGS) entry which is preliminary data.</text>
</comment>
<accession>A0ACC0E4P4</accession>
<sequence length="999" mass="114083">MLRIPQPAKQTYLNKKTKNLVKQSRKARALYNTALLENDHVNLPGLRKSMEEKGRRVKVTIEKIATEDKLLRSARVNKTLVKNEGANFHRTVQTAQGKRLHTPRVWHQTQLVSPRTHVPKKNCGGPRKLLHIHQACDTLDEEEDGEVDGVALPNKLDAQAFLQAIRQIQRNSAPGKSGVLAIHLKKFLEVECQLQISKDWKDPEMDWYGDKCYPKPIDHSVVAIDRWHLPEELMTPLLIHLLNIMRACIRLKTQPALWNEEILITLPKPGQDPRWLKNTRGITLSCTEGKLLLTIVAIEIATKLEIRKFFSKAQAGFRSGQEAIAQVIALNEAIRRRLNMDDPTQILYIDFHKAFNRVPHEGLWAKMRSIGIHEDLIQIIQKGYDESLIQCRLGDNLSEPFTRKIGTRQGCPLSPLLFIIFFNDILESITEGIKVPGLKEPVKGLLFADDTLIFADNKRQIESICKRLDKYCSKWHFALGYEKCGVVEYNPKLGAVLEHPTFQLAKGQMKSMDTYKYLGCFIPNKLEPKEEYVMENEHSKLLARKAENCMHASSALLHDQWIHLLAKTRIIQTYIMAAGTYGAEWIGMNQKRTRTIQSVIDRASRLAYGKKDNNQTLNTLLLSLELGITPVSIHCAVQRIRLWNKGEDLRTILKDLIEHPPQGAKNKIWVQNTPTNLAGYVNRIREWGITPFHYDESKTRMWIRDMRTLKLKLHPKVPSPIGDKQVVMDKQYAQQMHAEKIRIHLFDLEVARESKRSKAVARYDQMAFGRTANFIATSLILPDLVEGVTSLSLLRMNALPSVGRRITTLNALKIPHTLKRAECPYCCSKIVGQQEEWMYIILDCDTFKDTRARTIQPTIEYLLERVAGTGITAKRHVYILLQGGLVRSHYPLSLNKDPTNDGHYLETAYGEEDLCQWVNGYRHIPDLYPNKLLDGHRYANVVRFLQGTVPKVTRILYDVGTAVITDDFEGFANDEGNTGNKAAVLSTRQRLTVCQSPTL</sequence>
<dbReference type="EMBL" id="CM045875">
    <property type="protein sequence ID" value="KAI7944104.1"/>
    <property type="molecule type" value="Genomic_DNA"/>
</dbReference>